<dbReference type="PRINTS" id="PR00111">
    <property type="entry name" value="ABHYDROLASE"/>
</dbReference>
<reference evidence="3" key="1">
    <citation type="submission" date="2017-09" db="EMBL/GenBank/DDBJ databases">
        <title>Metaegenomics of thermophilic ammonia-oxidizing enrichment culture.</title>
        <authorList>
            <person name="Kato S."/>
            <person name="Suzuki K."/>
        </authorList>
    </citation>
    <scope>NUCLEOTIDE SEQUENCE [LARGE SCALE GENOMIC DNA]</scope>
</reference>
<dbReference type="Gene3D" id="3.40.50.1820">
    <property type="entry name" value="alpha/beta hydrolase"/>
    <property type="match status" value="1"/>
</dbReference>
<protein>
    <submittedName>
        <fullName evidence="2">Monoacylglycerol lipase</fullName>
        <ecNumber evidence="2">3.1.1.23</ecNumber>
    </submittedName>
</protein>
<dbReference type="GO" id="GO:0016020">
    <property type="term" value="C:membrane"/>
    <property type="evidence" value="ECO:0007669"/>
    <property type="project" value="TreeGrafter"/>
</dbReference>
<name>A0A2H5Y743_9CHLR</name>
<sequence length="289" mass="32439">MVMVRTLQIKDHGLPLHLTLYESSPQAPVAIFIHGMTAHAGFYSDMIPGANYLQALAGAGLNVVALDLQGHGRSGGARGRFTYAEAIRNIRRAVDFALETYHDRIGITGSSMGGILAFYAALEDPRIRAAVCHNVLDLRDIRPVLYLRRHFILVPLARATRPLQPILGELPIPVRAFLEPSHVFEKPENRHRWLRDPHCVWAYRLKAWVSVFLEPSDKPPVEAMTKPVRLLVGEHDRILPADMHRAFAARLRGRSDLIVVPGAGHMLPLEYLETTVPLVAEWFHEHLHA</sequence>
<comment type="caution">
    <text evidence="2">The sequence shown here is derived from an EMBL/GenBank/DDBJ whole genome shotgun (WGS) entry which is preliminary data.</text>
</comment>
<dbReference type="InterPro" id="IPR029058">
    <property type="entry name" value="AB_hydrolase_fold"/>
</dbReference>
<evidence type="ECO:0000259" key="1">
    <source>
        <dbReference type="Pfam" id="PF12146"/>
    </source>
</evidence>
<keyword evidence="2" id="KW-0378">Hydrolase</keyword>
<dbReference type="EMBL" id="BEHY01000032">
    <property type="protein sequence ID" value="GBD09239.1"/>
    <property type="molecule type" value="Genomic_DNA"/>
</dbReference>
<dbReference type="InterPro" id="IPR050266">
    <property type="entry name" value="AB_hydrolase_sf"/>
</dbReference>
<evidence type="ECO:0000313" key="3">
    <source>
        <dbReference type="Proteomes" id="UP000236642"/>
    </source>
</evidence>
<proteinExistence type="predicted"/>
<dbReference type="AlphaFoldDB" id="A0A2H5Y743"/>
<dbReference type="PANTHER" id="PTHR43798">
    <property type="entry name" value="MONOACYLGLYCEROL LIPASE"/>
    <property type="match status" value="1"/>
</dbReference>
<dbReference type="InterPro" id="IPR000073">
    <property type="entry name" value="AB_hydrolase_1"/>
</dbReference>
<dbReference type="SUPFAM" id="SSF53474">
    <property type="entry name" value="alpha/beta-Hydrolases"/>
    <property type="match status" value="1"/>
</dbReference>
<dbReference type="GO" id="GO:0047372">
    <property type="term" value="F:monoacylglycerol lipase activity"/>
    <property type="evidence" value="ECO:0007669"/>
    <property type="project" value="UniProtKB-EC"/>
</dbReference>
<organism evidence="2 3">
    <name type="scientific">Candidatus Thermoflexus japonica</name>
    <dbReference type="NCBI Taxonomy" id="2035417"/>
    <lineage>
        <taxon>Bacteria</taxon>
        <taxon>Bacillati</taxon>
        <taxon>Chloroflexota</taxon>
        <taxon>Thermoflexia</taxon>
        <taxon>Thermoflexales</taxon>
        <taxon>Thermoflexaceae</taxon>
        <taxon>Thermoflexus</taxon>
    </lineage>
</organism>
<evidence type="ECO:0000313" key="2">
    <source>
        <dbReference type="EMBL" id="GBD09239.1"/>
    </source>
</evidence>
<dbReference type="PANTHER" id="PTHR43798:SF33">
    <property type="entry name" value="HYDROLASE, PUTATIVE (AFU_ORTHOLOGUE AFUA_2G14860)-RELATED"/>
    <property type="match status" value="1"/>
</dbReference>
<dbReference type="Proteomes" id="UP000236642">
    <property type="component" value="Unassembled WGS sequence"/>
</dbReference>
<dbReference type="InterPro" id="IPR022742">
    <property type="entry name" value="Hydrolase_4"/>
</dbReference>
<accession>A0A2H5Y743</accession>
<dbReference type="Pfam" id="PF12146">
    <property type="entry name" value="Hydrolase_4"/>
    <property type="match status" value="1"/>
</dbReference>
<dbReference type="EC" id="3.1.1.23" evidence="2"/>
<gene>
    <name evidence="2" type="ORF">HRbin22_01488</name>
</gene>
<feature type="domain" description="Serine aminopeptidase S33" evidence="1">
    <location>
        <begin position="29"/>
        <end position="270"/>
    </location>
</feature>